<accession>A0A158D2J1</accession>
<name>A0A158D2J1_9BURK</name>
<dbReference type="STRING" id="1777138.AWB77_04798"/>
<dbReference type="RefSeq" id="WP_061136886.1">
    <property type="nucleotide sequence ID" value="NZ_FCNX02000013.1"/>
</dbReference>
<evidence type="ECO:0000313" key="3">
    <source>
        <dbReference type="Proteomes" id="UP000054903"/>
    </source>
</evidence>
<feature type="region of interest" description="Disordered" evidence="1">
    <location>
        <begin position="34"/>
        <end position="103"/>
    </location>
</feature>
<protein>
    <submittedName>
        <fullName evidence="2">Uncharacterized protein</fullName>
    </submittedName>
</protein>
<evidence type="ECO:0000256" key="1">
    <source>
        <dbReference type="SAM" id="MobiDB-lite"/>
    </source>
</evidence>
<organism evidence="2 3">
    <name type="scientific">Caballeronia fortuita</name>
    <dbReference type="NCBI Taxonomy" id="1777138"/>
    <lineage>
        <taxon>Bacteria</taxon>
        <taxon>Pseudomonadati</taxon>
        <taxon>Pseudomonadota</taxon>
        <taxon>Betaproteobacteria</taxon>
        <taxon>Burkholderiales</taxon>
        <taxon>Burkholderiaceae</taxon>
        <taxon>Caballeronia</taxon>
    </lineage>
</organism>
<proteinExistence type="predicted"/>
<dbReference type="EMBL" id="FCNX02000013">
    <property type="protein sequence ID" value="SAK88570.1"/>
    <property type="molecule type" value="Genomic_DNA"/>
</dbReference>
<sequence length="249" mass="24956">MLKYNADTKVIFNNDEAAVAPIREITRDEIPDLIANGAGVDPSANVGEQNSSASTTAGDAQAARDPAAPVTGSDTDADAGKPVETSSTSLPPSSDESANETSEARYVAFDPPIPLLNTADVRGDDVVAPAVIADAKADPGGAGAADLSPTPAAPNLDAQAPASVSSEAVPLDAGGAADAEAGSAEAGEPGAALSASPTGSVSDEHPLTIIGEIEALVRMIGNSAVQEYQRLIQRLADLKNHPQVKDGAE</sequence>
<keyword evidence="3" id="KW-1185">Reference proteome</keyword>
<feature type="compositionally biased region" description="Low complexity" evidence="1">
    <location>
        <begin position="170"/>
        <end position="197"/>
    </location>
</feature>
<feature type="compositionally biased region" description="Low complexity" evidence="1">
    <location>
        <begin position="57"/>
        <end position="69"/>
    </location>
</feature>
<feature type="region of interest" description="Disordered" evidence="1">
    <location>
        <begin position="136"/>
        <end position="204"/>
    </location>
</feature>
<evidence type="ECO:0000313" key="2">
    <source>
        <dbReference type="EMBL" id="SAK88570.1"/>
    </source>
</evidence>
<comment type="caution">
    <text evidence="2">The sequence shown here is derived from an EMBL/GenBank/DDBJ whole genome shotgun (WGS) entry which is preliminary data.</text>
</comment>
<dbReference type="Proteomes" id="UP000054903">
    <property type="component" value="Unassembled WGS sequence"/>
</dbReference>
<feature type="compositionally biased region" description="Low complexity" evidence="1">
    <location>
        <begin position="84"/>
        <end position="96"/>
    </location>
</feature>
<dbReference type="OrthoDB" id="9132345at2"/>
<feature type="compositionally biased region" description="Polar residues" evidence="1">
    <location>
        <begin position="46"/>
        <end position="56"/>
    </location>
</feature>
<reference evidence="2" key="1">
    <citation type="submission" date="2016-01" db="EMBL/GenBank/DDBJ databases">
        <authorList>
            <person name="Peeters C."/>
        </authorList>
    </citation>
    <scope>NUCLEOTIDE SEQUENCE</scope>
    <source>
        <strain evidence="2">LMG 29320</strain>
    </source>
</reference>
<dbReference type="AlphaFoldDB" id="A0A158D2J1"/>
<gene>
    <name evidence="2" type="ORF">AWB77_04798</name>
</gene>